<reference evidence="1 2" key="1">
    <citation type="journal article" date="2022" name="Int. J. Syst. Evol. Microbiol.">
        <title>Noviherbaspirillum aridicola sp. nov., isolated from an arid soil in Pakistan.</title>
        <authorList>
            <person name="Khan I.U."/>
            <person name="Saqib M."/>
            <person name="Amin A."/>
            <person name="Hussain F."/>
            <person name="Li L."/>
            <person name="Liu Y.H."/>
            <person name="Fang B.Z."/>
            <person name="Ahmed I."/>
            <person name="Li W.J."/>
        </authorList>
    </citation>
    <scope>NUCLEOTIDE SEQUENCE [LARGE SCALE GENOMIC DNA]</scope>
    <source>
        <strain evidence="1 2">NCCP-691</strain>
    </source>
</reference>
<gene>
    <name evidence="1" type="ORF">NCCP691_16680</name>
</gene>
<dbReference type="SUPFAM" id="SSF53067">
    <property type="entry name" value="Actin-like ATPase domain"/>
    <property type="match status" value="1"/>
</dbReference>
<proteinExistence type="predicted"/>
<dbReference type="EMBL" id="BPMK01000006">
    <property type="protein sequence ID" value="GIZ51654.1"/>
    <property type="molecule type" value="Genomic_DNA"/>
</dbReference>
<dbReference type="InterPro" id="IPR000600">
    <property type="entry name" value="ROK"/>
</dbReference>
<dbReference type="InterPro" id="IPR043129">
    <property type="entry name" value="ATPase_NBD"/>
</dbReference>
<comment type="caution">
    <text evidence="1">The sequence shown here is derived from an EMBL/GenBank/DDBJ whole genome shotgun (WGS) entry which is preliminary data.</text>
</comment>
<dbReference type="Proteomes" id="UP000887222">
    <property type="component" value="Unassembled WGS sequence"/>
</dbReference>
<dbReference type="PANTHER" id="PTHR18964:SF169">
    <property type="entry name" value="N-ACETYLMANNOSAMINE KINASE"/>
    <property type="match status" value="1"/>
</dbReference>
<dbReference type="Pfam" id="PF00480">
    <property type="entry name" value="ROK"/>
    <property type="match status" value="1"/>
</dbReference>
<dbReference type="Gene3D" id="3.30.420.40">
    <property type="match status" value="2"/>
</dbReference>
<name>A0ABQ4Q3H4_9BURK</name>
<dbReference type="PANTHER" id="PTHR18964">
    <property type="entry name" value="ROK (REPRESSOR, ORF, KINASE) FAMILY"/>
    <property type="match status" value="1"/>
</dbReference>
<keyword evidence="2" id="KW-1185">Reference proteome</keyword>
<protein>
    <submittedName>
        <fullName evidence="1">Glucokinase</fullName>
    </submittedName>
</protein>
<accession>A0ABQ4Q3H4</accession>
<evidence type="ECO:0000313" key="2">
    <source>
        <dbReference type="Proteomes" id="UP000887222"/>
    </source>
</evidence>
<organism evidence="1 2">
    <name type="scientific">Noviherbaspirillum aridicola</name>
    <dbReference type="NCBI Taxonomy" id="2849687"/>
    <lineage>
        <taxon>Bacteria</taxon>
        <taxon>Pseudomonadati</taxon>
        <taxon>Pseudomonadota</taxon>
        <taxon>Betaproteobacteria</taxon>
        <taxon>Burkholderiales</taxon>
        <taxon>Oxalobacteraceae</taxon>
        <taxon>Noviherbaspirillum</taxon>
    </lineage>
</organism>
<evidence type="ECO:0000313" key="1">
    <source>
        <dbReference type="EMBL" id="GIZ51654.1"/>
    </source>
</evidence>
<sequence length="327" mass="34390">MEEQYLAALDIGGTKMAASVAGPEGPLARVTRPTPKSGTVRALPELGMAMVEEACREAGIAPDRVGALGVASCGPFVKQEGMIALAAPNICGGGRNAPDLPNDWTLIPLEQVLRERFARVAIDNDCVAAIAAERAFGAAVGEPDCAYVTWSTGVGFGLCVDGRILRGKNGNAGHAGHMLLGDDPDAVCGCGNRGDLEGLISGRNLGNRIGKSAAELFEAARAGDPQARQVGEYAAHWLGRGLYNLAAALDLRLFVIGGSVWQHHGDWLAPLVLREIHAHLPALTEGVRIETAALGSLVADVGAFTLVLPEEWEARWRAARPWDVLKD</sequence>